<dbReference type="CDD" id="cd00130">
    <property type="entry name" value="PAS"/>
    <property type="match status" value="1"/>
</dbReference>
<dbReference type="PROSITE" id="PS00675">
    <property type="entry name" value="SIGMA54_INTERACT_1"/>
    <property type="match status" value="1"/>
</dbReference>
<organism evidence="7 8">
    <name type="scientific">Calorimonas adulescens</name>
    <dbReference type="NCBI Taxonomy" id="2606906"/>
    <lineage>
        <taxon>Bacteria</taxon>
        <taxon>Bacillati</taxon>
        <taxon>Bacillota</taxon>
        <taxon>Clostridia</taxon>
        <taxon>Thermoanaerobacterales</taxon>
        <taxon>Thermoanaerobacteraceae</taxon>
        <taxon>Calorimonas</taxon>
    </lineage>
</organism>
<dbReference type="NCBIfam" id="TIGR00229">
    <property type="entry name" value="sensory_box"/>
    <property type="match status" value="1"/>
</dbReference>
<dbReference type="InterPro" id="IPR009057">
    <property type="entry name" value="Homeodomain-like_sf"/>
</dbReference>
<dbReference type="SMART" id="SM00382">
    <property type="entry name" value="AAA"/>
    <property type="match status" value="1"/>
</dbReference>
<dbReference type="Gene3D" id="3.40.50.300">
    <property type="entry name" value="P-loop containing nucleotide triphosphate hydrolases"/>
    <property type="match status" value="1"/>
</dbReference>
<dbReference type="Proteomes" id="UP000322976">
    <property type="component" value="Unassembled WGS sequence"/>
</dbReference>
<protein>
    <submittedName>
        <fullName evidence="7">PAS domain-containing protein</fullName>
    </submittedName>
</protein>
<dbReference type="InterPro" id="IPR010524">
    <property type="entry name" value="Sig_transdc_resp-reg_PrpR_N"/>
</dbReference>
<dbReference type="InterPro" id="IPR058031">
    <property type="entry name" value="AAA_lid_NorR"/>
</dbReference>
<accession>A0A5D8QAV4</accession>
<dbReference type="SMART" id="SM00091">
    <property type="entry name" value="PAS"/>
    <property type="match status" value="1"/>
</dbReference>
<proteinExistence type="predicted"/>
<dbReference type="RefSeq" id="WP_149545670.1">
    <property type="nucleotide sequence ID" value="NZ_VTPS01000013.1"/>
</dbReference>
<dbReference type="InterPro" id="IPR013767">
    <property type="entry name" value="PAS_fold"/>
</dbReference>
<evidence type="ECO:0000256" key="3">
    <source>
        <dbReference type="ARBA" id="ARBA00023015"/>
    </source>
</evidence>
<dbReference type="InterPro" id="IPR003593">
    <property type="entry name" value="AAA+_ATPase"/>
</dbReference>
<dbReference type="PROSITE" id="PS50045">
    <property type="entry name" value="SIGMA54_INTERACT_4"/>
    <property type="match status" value="1"/>
</dbReference>
<dbReference type="SUPFAM" id="SSF159800">
    <property type="entry name" value="PrpR receptor domain-like"/>
    <property type="match status" value="1"/>
</dbReference>
<gene>
    <name evidence="7" type="ORF">FWJ32_09250</name>
</gene>
<dbReference type="InterPro" id="IPR027417">
    <property type="entry name" value="P-loop_NTPase"/>
</dbReference>
<dbReference type="InterPro" id="IPR002197">
    <property type="entry name" value="HTH_Fis"/>
</dbReference>
<evidence type="ECO:0000313" key="8">
    <source>
        <dbReference type="Proteomes" id="UP000322976"/>
    </source>
</evidence>
<dbReference type="CDD" id="cd00009">
    <property type="entry name" value="AAA"/>
    <property type="match status" value="1"/>
</dbReference>
<sequence length="626" mass="71805">MEPRIAVMSYDRLTEAIKASISEDELGKLLIINSSFEETKNIAEKLWNEGRVDVFVSGSSNLQIIKEELKAPIVPIQISGFDMMDNLSKAIIFGRKIAIVTYKEPITRMSDYKSILDVEIHEKYYSNYHELKTLLNEIKMENFDAVIGSSLVCDLCDEIGLHSIFIYSSNSIKNAIAQALCIQKSITEEKYRSNQLNAILNYAYSGIIATDEKGVIQVYNPMAEKIMEIPREKVVGQKVDNTIENTRLNHVLSTKKEEIDQIQKVKDRIILTSRIPIIVENEVKGVVATFSDIKSIQKAEHKIRRELYSKGLISKYSFEDIKGSSRPIRDCIETARQYARSDFTILITGESGTGKELFAHSIHNESERKDEAFVAVNCAALPENLLESELFGYEEGAFTGARKGGKMGLFELAHNGTIFLDEISEIPLSLQSRLLRVIQEKEVMRLGSDKIIPVDVRIVSATNKDLWKEVVEGRFREDLYYRLSVLELTIPPLRERKADIPEIARDFIITNFPNLYSAYEKKWERIFKILQGYEFYGNVRELQNVLKRLSVLINSDNTKNKSETELVDSVYKEKLKQEIPLNREQREINQILEILNESNWNKEKAARKLGISRTTLWRKLKTYGIE</sequence>
<keyword evidence="4" id="KW-0804">Transcription</keyword>
<dbReference type="InterPro" id="IPR002078">
    <property type="entry name" value="Sigma_54_int"/>
</dbReference>
<dbReference type="FunFam" id="3.40.50.300:FF:000006">
    <property type="entry name" value="DNA-binding transcriptional regulator NtrC"/>
    <property type="match status" value="1"/>
</dbReference>
<dbReference type="Pfam" id="PF00989">
    <property type="entry name" value="PAS"/>
    <property type="match status" value="1"/>
</dbReference>
<reference evidence="7 8" key="1">
    <citation type="submission" date="2019-08" db="EMBL/GenBank/DDBJ databases">
        <title>Calorimonas adulescens gen. nov., sp. nov., an anaerobic thermophilic bacterium from Sakhalin hot spring.</title>
        <authorList>
            <person name="Khomyakova M.A."/>
            <person name="Merkel A.Y."/>
            <person name="Novikov A."/>
            <person name="Bonch-Osmolovskaya E.A."/>
            <person name="Slobodkin A.I."/>
        </authorList>
    </citation>
    <scope>NUCLEOTIDE SEQUENCE [LARGE SCALE GENOMIC DNA]</scope>
    <source>
        <strain evidence="7 8">A05MB</strain>
    </source>
</reference>
<dbReference type="Gene3D" id="1.10.10.60">
    <property type="entry name" value="Homeodomain-like"/>
    <property type="match status" value="1"/>
</dbReference>
<evidence type="ECO:0000259" key="6">
    <source>
        <dbReference type="PROSITE" id="PS50112"/>
    </source>
</evidence>
<evidence type="ECO:0000256" key="2">
    <source>
        <dbReference type="ARBA" id="ARBA00022840"/>
    </source>
</evidence>
<dbReference type="InterPro" id="IPR025943">
    <property type="entry name" value="Sigma_54_int_dom_ATP-bd_2"/>
</dbReference>
<keyword evidence="3" id="KW-0805">Transcription regulation</keyword>
<keyword evidence="1" id="KW-0547">Nucleotide-binding</keyword>
<evidence type="ECO:0000256" key="1">
    <source>
        <dbReference type="ARBA" id="ARBA00022741"/>
    </source>
</evidence>
<evidence type="ECO:0000256" key="4">
    <source>
        <dbReference type="ARBA" id="ARBA00023163"/>
    </source>
</evidence>
<dbReference type="PANTHER" id="PTHR32071">
    <property type="entry name" value="TRANSCRIPTIONAL REGULATORY PROTEIN"/>
    <property type="match status" value="1"/>
</dbReference>
<dbReference type="GO" id="GO:0005524">
    <property type="term" value="F:ATP binding"/>
    <property type="evidence" value="ECO:0007669"/>
    <property type="project" value="UniProtKB-KW"/>
</dbReference>
<dbReference type="PRINTS" id="PR01590">
    <property type="entry name" value="HTHFIS"/>
</dbReference>
<dbReference type="Pfam" id="PF02954">
    <property type="entry name" value="HTH_8"/>
    <property type="match status" value="1"/>
</dbReference>
<dbReference type="Gene3D" id="1.10.8.60">
    <property type="match status" value="1"/>
</dbReference>
<dbReference type="GO" id="GO:0043565">
    <property type="term" value="F:sequence-specific DNA binding"/>
    <property type="evidence" value="ECO:0007669"/>
    <property type="project" value="InterPro"/>
</dbReference>
<dbReference type="InterPro" id="IPR035965">
    <property type="entry name" value="PAS-like_dom_sf"/>
</dbReference>
<keyword evidence="8" id="KW-1185">Reference proteome</keyword>
<dbReference type="PROSITE" id="PS50112">
    <property type="entry name" value="PAS"/>
    <property type="match status" value="1"/>
</dbReference>
<dbReference type="GO" id="GO:0006355">
    <property type="term" value="P:regulation of DNA-templated transcription"/>
    <property type="evidence" value="ECO:0007669"/>
    <property type="project" value="InterPro"/>
</dbReference>
<dbReference type="SUPFAM" id="SSF55785">
    <property type="entry name" value="PYP-like sensor domain (PAS domain)"/>
    <property type="match status" value="1"/>
</dbReference>
<dbReference type="EMBL" id="VTPS01000013">
    <property type="protein sequence ID" value="TZE81517.1"/>
    <property type="molecule type" value="Genomic_DNA"/>
</dbReference>
<feature type="domain" description="PAS" evidence="6">
    <location>
        <begin position="192"/>
        <end position="237"/>
    </location>
</feature>
<dbReference type="GO" id="GO:0000156">
    <property type="term" value="F:phosphorelay response regulator activity"/>
    <property type="evidence" value="ECO:0007669"/>
    <property type="project" value="InterPro"/>
</dbReference>
<dbReference type="Gene3D" id="3.30.450.20">
    <property type="entry name" value="PAS domain"/>
    <property type="match status" value="1"/>
</dbReference>
<dbReference type="PROSITE" id="PS00676">
    <property type="entry name" value="SIGMA54_INTERACT_2"/>
    <property type="match status" value="1"/>
</dbReference>
<dbReference type="InterPro" id="IPR000014">
    <property type="entry name" value="PAS"/>
</dbReference>
<dbReference type="InterPro" id="IPR025662">
    <property type="entry name" value="Sigma_54_int_dom_ATP-bd_1"/>
</dbReference>
<dbReference type="Pfam" id="PF00158">
    <property type="entry name" value="Sigma54_activat"/>
    <property type="match status" value="1"/>
</dbReference>
<dbReference type="Pfam" id="PF06506">
    <property type="entry name" value="PrpR_N"/>
    <property type="match status" value="1"/>
</dbReference>
<dbReference type="SUPFAM" id="SSF52540">
    <property type="entry name" value="P-loop containing nucleoside triphosphate hydrolases"/>
    <property type="match status" value="1"/>
</dbReference>
<dbReference type="Gene3D" id="3.40.50.2300">
    <property type="match status" value="1"/>
</dbReference>
<dbReference type="AlphaFoldDB" id="A0A5D8QAV4"/>
<evidence type="ECO:0000259" key="5">
    <source>
        <dbReference type="PROSITE" id="PS50045"/>
    </source>
</evidence>
<dbReference type="SUPFAM" id="SSF46689">
    <property type="entry name" value="Homeodomain-like"/>
    <property type="match status" value="1"/>
</dbReference>
<evidence type="ECO:0000313" key="7">
    <source>
        <dbReference type="EMBL" id="TZE81517.1"/>
    </source>
</evidence>
<comment type="caution">
    <text evidence="7">The sequence shown here is derived from an EMBL/GenBank/DDBJ whole genome shotgun (WGS) entry which is preliminary data.</text>
</comment>
<dbReference type="Gene3D" id="3.40.50.10660">
    <property type="entry name" value="PrpR receptor domain-like"/>
    <property type="match status" value="1"/>
</dbReference>
<keyword evidence="2" id="KW-0067">ATP-binding</keyword>
<name>A0A5D8QAV4_9THEO</name>
<feature type="domain" description="Sigma-54 factor interaction" evidence="5">
    <location>
        <begin position="321"/>
        <end position="551"/>
    </location>
</feature>
<dbReference type="Pfam" id="PF25601">
    <property type="entry name" value="AAA_lid_14"/>
    <property type="match status" value="1"/>
</dbReference>